<dbReference type="RefSeq" id="WP_138053757.1">
    <property type="nucleotide sequence ID" value="NZ_VAWE01000001.1"/>
</dbReference>
<evidence type="ECO:0000256" key="1">
    <source>
        <dbReference type="ARBA" id="ARBA00004141"/>
    </source>
</evidence>
<dbReference type="InterPro" id="IPR050925">
    <property type="entry name" value="Rhomboid_protease_S54"/>
</dbReference>
<dbReference type="SUPFAM" id="SSF144091">
    <property type="entry name" value="Rhomboid-like"/>
    <property type="match status" value="1"/>
</dbReference>
<evidence type="ECO:0000313" key="8">
    <source>
        <dbReference type="Proteomes" id="UP000305921"/>
    </source>
</evidence>
<keyword evidence="2 5" id="KW-0812">Transmembrane</keyword>
<dbReference type="GO" id="GO:0004252">
    <property type="term" value="F:serine-type endopeptidase activity"/>
    <property type="evidence" value="ECO:0007669"/>
    <property type="project" value="InterPro"/>
</dbReference>
<dbReference type="OrthoDB" id="465874at2"/>
<keyword evidence="7" id="KW-0378">Hydrolase</keyword>
<keyword evidence="3 5" id="KW-1133">Transmembrane helix</keyword>
<dbReference type="InterPro" id="IPR022764">
    <property type="entry name" value="Peptidase_S54_rhomboid_dom"/>
</dbReference>
<dbReference type="GO" id="GO:0016020">
    <property type="term" value="C:membrane"/>
    <property type="evidence" value="ECO:0007669"/>
    <property type="project" value="UniProtKB-SubCell"/>
</dbReference>
<accession>A0A5R9E372</accession>
<evidence type="ECO:0000313" key="7">
    <source>
        <dbReference type="EMBL" id="TLQ44391.1"/>
    </source>
</evidence>
<dbReference type="PANTHER" id="PTHR43731">
    <property type="entry name" value="RHOMBOID PROTEASE"/>
    <property type="match status" value="1"/>
</dbReference>
<dbReference type="GO" id="GO:0006508">
    <property type="term" value="P:proteolysis"/>
    <property type="evidence" value="ECO:0007669"/>
    <property type="project" value="UniProtKB-KW"/>
</dbReference>
<evidence type="ECO:0000259" key="6">
    <source>
        <dbReference type="Pfam" id="PF01694"/>
    </source>
</evidence>
<evidence type="ECO:0000256" key="4">
    <source>
        <dbReference type="ARBA" id="ARBA00023136"/>
    </source>
</evidence>
<gene>
    <name evidence="7" type="ORF">FEF34_15785</name>
</gene>
<dbReference type="EMBL" id="VAWE01000001">
    <property type="protein sequence ID" value="TLQ44391.1"/>
    <property type="molecule type" value="Genomic_DNA"/>
</dbReference>
<evidence type="ECO:0000256" key="2">
    <source>
        <dbReference type="ARBA" id="ARBA00022692"/>
    </source>
</evidence>
<feature type="domain" description="Peptidase S54 rhomboid" evidence="6">
    <location>
        <begin position="53"/>
        <end position="191"/>
    </location>
</feature>
<dbReference type="Pfam" id="PF01694">
    <property type="entry name" value="Rhomboid"/>
    <property type="match status" value="1"/>
</dbReference>
<feature type="transmembrane region" description="Helical" evidence="5">
    <location>
        <begin position="63"/>
        <end position="86"/>
    </location>
</feature>
<dbReference type="Gene3D" id="1.20.1540.10">
    <property type="entry name" value="Rhomboid-like"/>
    <property type="match status" value="1"/>
</dbReference>
<dbReference type="PANTHER" id="PTHR43731:SF9">
    <property type="entry name" value="SLR1461 PROTEIN"/>
    <property type="match status" value="1"/>
</dbReference>
<dbReference type="InterPro" id="IPR035952">
    <property type="entry name" value="Rhomboid-like_sf"/>
</dbReference>
<keyword evidence="8" id="KW-1185">Reference proteome</keyword>
<protein>
    <submittedName>
        <fullName evidence="7">Rhomboid family intramembrane serine protease</fullName>
    </submittedName>
</protein>
<dbReference type="AlphaFoldDB" id="A0A5R9E372"/>
<comment type="caution">
    <text evidence="7">The sequence shown here is derived from an EMBL/GenBank/DDBJ whole genome shotgun (WGS) entry which is preliminary data.</text>
</comment>
<feature type="transmembrane region" description="Helical" evidence="5">
    <location>
        <begin position="145"/>
        <end position="164"/>
    </location>
</feature>
<dbReference type="Proteomes" id="UP000305921">
    <property type="component" value="Unassembled WGS sequence"/>
</dbReference>
<comment type="subcellular location">
    <subcellularLocation>
        <location evidence="1">Membrane</location>
        <topology evidence="1">Multi-pass membrane protein</topology>
    </subcellularLocation>
</comment>
<keyword evidence="7" id="KW-0645">Protease</keyword>
<organism evidence="7 8">
    <name type="scientific">Streptomyces marianii</name>
    <dbReference type="NCBI Taxonomy" id="1817406"/>
    <lineage>
        <taxon>Bacteria</taxon>
        <taxon>Bacillati</taxon>
        <taxon>Actinomycetota</taxon>
        <taxon>Actinomycetes</taxon>
        <taxon>Kitasatosporales</taxon>
        <taxon>Streptomycetaceae</taxon>
        <taxon>Streptomyces</taxon>
    </lineage>
</organism>
<proteinExistence type="predicted"/>
<evidence type="ECO:0000256" key="3">
    <source>
        <dbReference type="ARBA" id="ARBA00022989"/>
    </source>
</evidence>
<feature type="transmembrane region" description="Helical" evidence="5">
    <location>
        <begin position="117"/>
        <end position="138"/>
    </location>
</feature>
<name>A0A5R9E372_9ACTN</name>
<evidence type="ECO:0000256" key="5">
    <source>
        <dbReference type="SAM" id="Phobius"/>
    </source>
</evidence>
<sequence length="199" mass="20679">MSTASLEPSRTDRAKAAGKLVLAWVALLWALEVVDHATGHSLDAYGITPREPGELADVVPASFLHFGFDHLASNTVPLLVFGFLAALGGVRRFLAVAALIIVADGVGVWLISPPGSITAGASGLVFGLFGYLLVRGFVDRRPLDIGVGLLVGAIWGSSILLGLSPANTGVSWQGHLIGLVAGVAAAFMFRRRRPTATTA</sequence>
<reference evidence="7 8" key="1">
    <citation type="submission" date="2019-05" db="EMBL/GenBank/DDBJ databases">
        <title>Streptomyces marianii sp. nov., a novel marine actinomycete from southern coast of India.</title>
        <authorList>
            <person name="Iniyan A.M."/>
            <person name="Wink J."/>
            <person name="Ramprasad E."/>
            <person name="Ramana C.V."/>
            <person name="Bunk B."/>
            <person name="Sproer C."/>
            <person name="Joseph F.-J.R.S."/>
            <person name="Vincent S.G.P."/>
        </authorList>
    </citation>
    <scope>NUCLEOTIDE SEQUENCE [LARGE SCALE GENOMIC DNA]</scope>
    <source>
        <strain evidence="7 8">ICN19</strain>
    </source>
</reference>
<feature type="transmembrane region" description="Helical" evidence="5">
    <location>
        <begin position="170"/>
        <end position="189"/>
    </location>
</feature>
<keyword evidence="4 5" id="KW-0472">Membrane</keyword>
<feature type="transmembrane region" description="Helical" evidence="5">
    <location>
        <begin position="93"/>
        <end position="111"/>
    </location>
</feature>